<gene>
    <name evidence="2" type="ORF">WA026_011752</name>
</gene>
<dbReference type="AlphaFoldDB" id="A0AAW1UH38"/>
<evidence type="ECO:0000256" key="1">
    <source>
        <dbReference type="SAM" id="MobiDB-lite"/>
    </source>
</evidence>
<keyword evidence="3" id="KW-1185">Reference proteome</keyword>
<feature type="compositionally biased region" description="Polar residues" evidence="1">
    <location>
        <begin position="338"/>
        <end position="354"/>
    </location>
</feature>
<feature type="compositionally biased region" description="Basic and acidic residues" evidence="1">
    <location>
        <begin position="405"/>
        <end position="422"/>
    </location>
</feature>
<sequence>MLSAGAGRGRGWMKLEKNTEPCRPGDEFKKLESSSSHFAVPKKKSYDDLVKQFECLNSDDDGILLNEKLKHIRSVFMNACETEEEIRNAMIAIHQKCVTNGEFMKKFISFITSAFFYNMQSSKSHMNWKTIVQKCFFDQLQANFEHRDRLRELRPEVFYNNLELHMNFFRRCRIIHPYGYPSVETAAVSGFLQTLLEYREPSDIKMFFYLICENPEIIISLNDNNELLGLLNKLKMCLVCSDNLPPNDRAVLFFSWDLIHKKFELSSEELQFYERLMDKEYFREISIKYSYLFGRTKTEVVNEPKIEKQLNDSSSIGNHSMSSHNSSSTGHRLHDSNTVDQYPHSSTSVNNSMCNDEDGSGKPQISNFQTSVSNYDITSSKNDSWEFGDGGRTDNSNMNRQKGMPNEKSHNTDKHKPAEKVGRPILGIGARLKRNC</sequence>
<dbReference type="EMBL" id="JARQZJ010000065">
    <property type="protein sequence ID" value="KAK9880513.1"/>
    <property type="molecule type" value="Genomic_DNA"/>
</dbReference>
<feature type="compositionally biased region" description="Low complexity" evidence="1">
    <location>
        <begin position="313"/>
        <end position="328"/>
    </location>
</feature>
<organism evidence="2 3">
    <name type="scientific">Henosepilachna vigintioctopunctata</name>
    <dbReference type="NCBI Taxonomy" id="420089"/>
    <lineage>
        <taxon>Eukaryota</taxon>
        <taxon>Metazoa</taxon>
        <taxon>Ecdysozoa</taxon>
        <taxon>Arthropoda</taxon>
        <taxon>Hexapoda</taxon>
        <taxon>Insecta</taxon>
        <taxon>Pterygota</taxon>
        <taxon>Neoptera</taxon>
        <taxon>Endopterygota</taxon>
        <taxon>Coleoptera</taxon>
        <taxon>Polyphaga</taxon>
        <taxon>Cucujiformia</taxon>
        <taxon>Coccinelloidea</taxon>
        <taxon>Coccinellidae</taxon>
        <taxon>Epilachninae</taxon>
        <taxon>Epilachnini</taxon>
        <taxon>Henosepilachna</taxon>
    </lineage>
</organism>
<dbReference type="Proteomes" id="UP001431783">
    <property type="component" value="Unassembled WGS sequence"/>
</dbReference>
<evidence type="ECO:0000313" key="3">
    <source>
        <dbReference type="Proteomes" id="UP001431783"/>
    </source>
</evidence>
<protein>
    <submittedName>
        <fullName evidence="2">Uncharacterized protein</fullName>
    </submittedName>
</protein>
<name>A0AAW1UH38_9CUCU</name>
<feature type="compositionally biased region" description="Polar residues" evidence="1">
    <location>
        <begin position="363"/>
        <end position="382"/>
    </location>
</feature>
<feature type="region of interest" description="Disordered" evidence="1">
    <location>
        <begin position="304"/>
        <end position="436"/>
    </location>
</feature>
<comment type="caution">
    <text evidence="2">The sequence shown here is derived from an EMBL/GenBank/DDBJ whole genome shotgun (WGS) entry which is preliminary data.</text>
</comment>
<dbReference type="Gene3D" id="1.25.40.180">
    <property type="match status" value="1"/>
</dbReference>
<reference evidence="2 3" key="1">
    <citation type="submission" date="2023-03" db="EMBL/GenBank/DDBJ databases">
        <title>Genome insight into feeding habits of ladybird beetles.</title>
        <authorList>
            <person name="Li H.-S."/>
            <person name="Huang Y.-H."/>
            <person name="Pang H."/>
        </authorList>
    </citation>
    <scope>NUCLEOTIDE SEQUENCE [LARGE SCALE GENOMIC DNA]</scope>
    <source>
        <strain evidence="2">SYSU_2023b</strain>
        <tissue evidence="2">Whole body</tissue>
    </source>
</reference>
<evidence type="ECO:0000313" key="2">
    <source>
        <dbReference type="EMBL" id="KAK9880513.1"/>
    </source>
</evidence>
<accession>A0AAW1UH38</accession>
<proteinExistence type="predicted"/>